<dbReference type="Pfam" id="PF01872">
    <property type="entry name" value="RibD_C"/>
    <property type="match status" value="1"/>
</dbReference>
<feature type="binding site" evidence="16">
    <location>
        <position position="270"/>
    </location>
    <ligand>
        <name>substrate</name>
    </ligand>
</feature>
<keyword evidence="7 14" id="KW-0479">Metal-binding</keyword>
<keyword evidence="9 14" id="KW-0521">NADP</keyword>
<feature type="binding site" evidence="17">
    <location>
        <position position="89"/>
    </location>
    <ligand>
        <name>Zn(2+)</name>
        <dbReference type="ChEBI" id="CHEBI:29105"/>
        <note>catalytic</note>
    </ligand>
</feature>
<feature type="binding site" evidence="16">
    <location>
        <position position="158"/>
    </location>
    <ligand>
        <name>NADP(+)</name>
        <dbReference type="ChEBI" id="CHEBI:58349"/>
    </ligand>
</feature>
<dbReference type="SUPFAM" id="SSF53597">
    <property type="entry name" value="Dihydrofolate reductase-like"/>
    <property type="match status" value="1"/>
</dbReference>
<evidence type="ECO:0000256" key="12">
    <source>
        <dbReference type="ARBA" id="ARBA00049861"/>
    </source>
</evidence>
<organism evidence="19 20">
    <name type="scientific">Labedella gwakjiensis</name>
    <dbReference type="NCBI Taxonomy" id="390269"/>
    <lineage>
        <taxon>Bacteria</taxon>
        <taxon>Bacillati</taxon>
        <taxon>Actinomycetota</taxon>
        <taxon>Actinomycetes</taxon>
        <taxon>Micrococcales</taxon>
        <taxon>Microbacteriaceae</taxon>
        <taxon>Labedella</taxon>
    </lineage>
</organism>
<evidence type="ECO:0000256" key="3">
    <source>
        <dbReference type="ARBA" id="ARBA00004910"/>
    </source>
</evidence>
<dbReference type="EC" id="1.1.1.193" evidence="14"/>
<evidence type="ECO:0000313" key="19">
    <source>
        <dbReference type="EMBL" id="PSL38724.1"/>
    </source>
</evidence>
<feature type="binding site" evidence="16">
    <location>
        <position position="211"/>
    </location>
    <ligand>
        <name>substrate</name>
    </ligand>
</feature>
<evidence type="ECO:0000256" key="2">
    <source>
        <dbReference type="ARBA" id="ARBA00004882"/>
    </source>
</evidence>
<evidence type="ECO:0000256" key="13">
    <source>
        <dbReference type="ARBA" id="ARBA00049886"/>
    </source>
</evidence>
<feature type="active site" description="Proton donor" evidence="15">
    <location>
        <position position="56"/>
    </location>
</feature>
<dbReference type="InterPro" id="IPR004794">
    <property type="entry name" value="Eubact_RibD"/>
</dbReference>
<dbReference type="Gene3D" id="3.40.430.10">
    <property type="entry name" value="Dihydrofolate Reductase, subunit A"/>
    <property type="match status" value="2"/>
</dbReference>
<evidence type="ECO:0000256" key="9">
    <source>
        <dbReference type="ARBA" id="ARBA00022857"/>
    </source>
</evidence>
<evidence type="ECO:0000256" key="6">
    <source>
        <dbReference type="ARBA" id="ARBA00022619"/>
    </source>
</evidence>
<name>A0A2P8GXP6_9MICO</name>
<feature type="binding site" evidence="16">
    <location>
        <position position="204"/>
    </location>
    <ligand>
        <name>NADP(+)</name>
        <dbReference type="ChEBI" id="CHEBI:58349"/>
    </ligand>
</feature>
<feature type="binding site" evidence="17">
    <location>
        <position position="54"/>
    </location>
    <ligand>
        <name>Zn(2+)</name>
        <dbReference type="ChEBI" id="CHEBI:29105"/>
        <note>catalytic</note>
    </ligand>
</feature>
<dbReference type="PIRSF" id="PIRSF006769">
    <property type="entry name" value="RibD"/>
    <property type="match status" value="1"/>
</dbReference>
<feature type="domain" description="CMP/dCMP-type deaminase" evidence="18">
    <location>
        <begin position="5"/>
        <end position="126"/>
    </location>
</feature>
<reference evidence="19 20" key="1">
    <citation type="submission" date="2018-03" db="EMBL/GenBank/DDBJ databases">
        <title>Genomic Encyclopedia of Archaeal and Bacterial Type Strains, Phase II (KMG-II): from individual species to whole genera.</title>
        <authorList>
            <person name="Goeker M."/>
        </authorList>
    </citation>
    <scope>NUCLEOTIDE SEQUENCE [LARGE SCALE GENOMIC DNA]</scope>
    <source>
        <strain evidence="19 20">DSM 21548</strain>
    </source>
</reference>
<dbReference type="UniPathway" id="UPA00275">
    <property type="reaction ID" value="UER00401"/>
</dbReference>
<accession>A0A2P8GXP6</accession>
<dbReference type="EC" id="3.5.4.26" evidence="14"/>
<dbReference type="PROSITE" id="PS51747">
    <property type="entry name" value="CYT_DCMP_DEAMINASES_2"/>
    <property type="match status" value="1"/>
</dbReference>
<dbReference type="PROSITE" id="PS00903">
    <property type="entry name" value="CYT_DCMP_DEAMINASES_1"/>
    <property type="match status" value="1"/>
</dbReference>
<evidence type="ECO:0000256" key="10">
    <source>
        <dbReference type="ARBA" id="ARBA00023002"/>
    </source>
</evidence>
<evidence type="ECO:0000256" key="5">
    <source>
        <dbReference type="ARBA" id="ARBA00007417"/>
    </source>
</evidence>
<feature type="binding site" evidence="16">
    <location>
        <position position="172"/>
    </location>
    <ligand>
        <name>substrate</name>
    </ligand>
</feature>
<comment type="similarity">
    <text evidence="5 14">In the C-terminal section; belongs to the HTP reductase family.</text>
</comment>
<dbReference type="Proteomes" id="UP000241203">
    <property type="component" value="Unassembled WGS sequence"/>
</dbReference>
<feature type="binding site" evidence="17">
    <location>
        <position position="80"/>
    </location>
    <ligand>
        <name>Zn(2+)</name>
        <dbReference type="ChEBI" id="CHEBI:29105"/>
        <note>catalytic</note>
    </ligand>
</feature>
<comment type="catalytic activity">
    <reaction evidence="13 14">
        <text>2,5-diamino-6-hydroxy-4-(5-phosphoribosylamino)-pyrimidine + H2O + H(+) = 5-amino-6-(5-phospho-D-ribosylamino)uracil + NH4(+)</text>
        <dbReference type="Rhea" id="RHEA:21868"/>
        <dbReference type="ChEBI" id="CHEBI:15377"/>
        <dbReference type="ChEBI" id="CHEBI:15378"/>
        <dbReference type="ChEBI" id="CHEBI:28938"/>
        <dbReference type="ChEBI" id="CHEBI:58453"/>
        <dbReference type="ChEBI" id="CHEBI:58614"/>
        <dbReference type="EC" id="3.5.4.26"/>
    </reaction>
</comment>
<dbReference type="EMBL" id="PYAU01000001">
    <property type="protein sequence ID" value="PSL38724.1"/>
    <property type="molecule type" value="Genomic_DNA"/>
</dbReference>
<keyword evidence="11" id="KW-0511">Multifunctional enzyme</keyword>
<evidence type="ECO:0000256" key="1">
    <source>
        <dbReference type="ARBA" id="ARBA00002151"/>
    </source>
</evidence>
<keyword evidence="10 14" id="KW-0560">Oxidoreductase</keyword>
<comment type="catalytic activity">
    <reaction evidence="12 14">
        <text>5-amino-6-(5-phospho-D-ribitylamino)uracil + NADP(+) = 5-amino-6-(5-phospho-D-ribosylamino)uracil + NADPH + H(+)</text>
        <dbReference type="Rhea" id="RHEA:17845"/>
        <dbReference type="ChEBI" id="CHEBI:15378"/>
        <dbReference type="ChEBI" id="CHEBI:57783"/>
        <dbReference type="ChEBI" id="CHEBI:58349"/>
        <dbReference type="ChEBI" id="CHEBI:58421"/>
        <dbReference type="ChEBI" id="CHEBI:58453"/>
        <dbReference type="EC" id="1.1.1.193"/>
    </reaction>
</comment>
<evidence type="ECO:0000256" key="11">
    <source>
        <dbReference type="ARBA" id="ARBA00023268"/>
    </source>
</evidence>
<dbReference type="PANTHER" id="PTHR38011:SF7">
    <property type="entry name" value="2,5-DIAMINO-6-RIBOSYLAMINO-4(3H)-PYRIMIDINONE 5'-PHOSPHATE REDUCTASE"/>
    <property type="match status" value="1"/>
</dbReference>
<comment type="similarity">
    <text evidence="4 14">In the N-terminal section; belongs to the cytidine and deoxycytidylate deaminase family.</text>
</comment>
<evidence type="ECO:0000259" key="18">
    <source>
        <dbReference type="PROSITE" id="PS51747"/>
    </source>
</evidence>
<dbReference type="InterPro" id="IPR050765">
    <property type="entry name" value="Riboflavin_Biosynth_HTPR"/>
</dbReference>
<dbReference type="InterPro" id="IPR002125">
    <property type="entry name" value="CMP_dCMP_dom"/>
</dbReference>
<comment type="caution">
    <text evidence="19">The sequence shown here is derived from an EMBL/GenBank/DDBJ whole genome shotgun (WGS) entry which is preliminary data.</text>
</comment>
<feature type="binding site" evidence="16">
    <location>
        <begin position="272"/>
        <end position="278"/>
    </location>
    <ligand>
        <name>NADP(+)</name>
        <dbReference type="ChEBI" id="CHEBI:58349"/>
    </ligand>
</feature>
<comment type="pathway">
    <text evidence="3 14">Cofactor biosynthesis; riboflavin biosynthesis; 5-amino-6-(D-ribitylamino)uracil from GTP: step 3/4.</text>
</comment>
<dbReference type="PANTHER" id="PTHR38011">
    <property type="entry name" value="DIHYDROFOLATE REDUCTASE FAMILY PROTEIN (AFU_ORTHOLOGUE AFUA_8G06820)"/>
    <property type="match status" value="1"/>
</dbReference>
<evidence type="ECO:0000256" key="7">
    <source>
        <dbReference type="ARBA" id="ARBA00022723"/>
    </source>
</evidence>
<feature type="binding site" evidence="16">
    <location>
        <position position="200"/>
    </location>
    <ligand>
        <name>NADP(+)</name>
        <dbReference type="ChEBI" id="CHEBI:58349"/>
    </ligand>
</feature>
<dbReference type="Gene3D" id="3.40.140.10">
    <property type="entry name" value="Cytidine Deaminase, domain 2"/>
    <property type="match status" value="1"/>
</dbReference>
<feature type="binding site" evidence="16">
    <location>
        <position position="188"/>
    </location>
    <ligand>
        <name>substrate</name>
    </ligand>
</feature>
<feature type="binding site" evidence="16">
    <location>
        <position position="208"/>
    </location>
    <ligand>
        <name>substrate</name>
    </ligand>
</feature>
<evidence type="ECO:0000313" key="20">
    <source>
        <dbReference type="Proteomes" id="UP000241203"/>
    </source>
</evidence>
<proteinExistence type="inferred from homology"/>
<dbReference type="GO" id="GO:0008270">
    <property type="term" value="F:zinc ion binding"/>
    <property type="evidence" value="ECO:0007669"/>
    <property type="project" value="InterPro"/>
</dbReference>
<evidence type="ECO:0000256" key="17">
    <source>
        <dbReference type="PIRSR" id="PIRSR006769-3"/>
    </source>
</evidence>
<dbReference type="AlphaFoldDB" id="A0A2P8GXP6"/>
<comment type="cofactor">
    <cofactor evidence="14 17">
        <name>Zn(2+)</name>
        <dbReference type="ChEBI" id="CHEBI:29105"/>
    </cofactor>
    <text evidence="14 17">Binds 1 zinc ion.</text>
</comment>
<dbReference type="RefSeq" id="WP_243696598.1">
    <property type="nucleotide sequence ID" value="NZ_PYAU01000001.1"/>
</dbReference>
<comment type="pathway">
    <text evidence="2 14">Cofactor biosynthesis; riboflavin biosynthesis; 5-amino-6-(D-ribitylamino)uracil from GTP: step 2/4.</text>
</comment>
<keyword evidence="8 14" id="KW-0862">Zinc</keyword>
<dbReference type="Pfam" id="PF00383">
    <property type="entry name" value="dCMP_cyt_deam_1"/>
    <property type="match status" value="1"/>
</dbReference>
<dbReference type="SUPFAM" id="SSF53927">
    <property type="entry name" value="Cytidine deaminase-like"/>
    <property type="match status" value="1"/>
</dbReference>
<evidence type="ECO:0000256" key="16">
    <source>
        <dbReference type="PIRSR" id="PIRSR006769-2"/>
    </source>
</evidence>
<sequence length="340" mass="35036">MPADRSIDEAMTRAFELAALGPARGVNPRVGCVVLDAGGRVIAEGHHRGAGTAHAEVDALSHLPAGAAHGATAVVTLEPCNHTGRTGPCAEALIAAGVARVVYAVDDPGRTSGGGAERLRAAGVEVVAGFRREEGEIFLDDWLVTARLGRPLITVKWASTLDGRVAAADGSSRWITGPIARADVHSRRASVDAIGVGTGTVLADDPALTARDGDALADRQPIPVVFGRTAIPSGARVRSHPRGFLTSPGNSLVGEFVALHSRGIRTLLIEGGPRFASAVIATGLVDEYHVYLAPTILGGPRTAIIDIGATTIADGLRLDVRETLALGPDLLLIAAPKGRH</sequence>
<dbReference type="InterPro" id="IPR016193">
    <property type="entry name" value="Cytidine_deaminase-like"/>
</dbReference>
<keyword evidence="14" id="KW-0378">Hydrolase</keyword>
<keyword evidence="6 14" id="KW-0686">Riboflavin biosynthesis</keyword>
<evidence type="ECO:0000256" key="4">
    <source>
        <dbReference type="ARBA" id="ARBA00005259"/>
    </source>
</evidence>
<evidence type="ECO:0000256" key="8">
    <source>
        <dbReference type="ARBA" id="ARBA00022833"/>
    </source>
</evidence>
<dbReference type="GO" id="GO:0009231">
    <property type="term" value="P:riboflavin biosynthetic process"/>
    <property type="evidence" value="ECO:0007669"/>
    <property type="project" value="UniProtKB-UniPathway"/>
</dbReference>
<dbReference type="GO" id="GO:0008703">
    <property type="term" value="F:5-amino-6-(5-phosphoribosylamino)uracil reductase activity"/>
    <property type="evidence" value="ECO:0007669"/>
    <property type="project" value="UniProtKB-EC"/>
</dbReference>
<dbReference type="InterPro" id="IPR016192">
    <property type="entry name" value="APOBEC/CMP_deaminase_Zn-bd"/>
</dbReference>
<dbReference type="NCBIfam" id="TIGR00326">
    <property type="entry name" value="eubact_ribD"/>
    <property type="match status" value="1"/>
</dbReference>
<evidence type="ECO:0000256" key="14">
    <source>
        <dbReference type="PIRNR" id="PIRNR006769"/>
    </source>
</evidence>
<dbReference type="CDD" id="cd01284">
    <property type="entry name" value="Riboflavin_deaminase-reductase"/>
    <property type="match status" value="1"/>
</dbReference>
<dbReference type="InterPro" id="IPR002734">
    <property type="entry name" value="RibDG_C"/>
</dbReference>
<dbReference type="InterPro" id="IPR024072">
    <property type="entry name" value="DHFR-like_dom_sf"/>
</dbReference>
<dbReference type="GO" id="GO:0008835">
    <property type="term" value="F:diaminohydroxyphosphoribosylaminopyrimidine deaminase activity"/>
    <property type="evidence" value="ECO:0007669"/>
    <property type="project" value="UniProtKB-EC"/>
</dbReference>
<comment type="function">
    <text evidence="1 14">Converts 2,5-diamino-6-(ribosylamino)-4(3h)-pyrimidinone 5'-phosphate into 5-amino-6-(ribosylamino)-2,4(1h,3h)-pyrimidinedione 5'-phosphate.</text>
</comment>
<feature type="binding site" evidence="16">
    <location>
        <position position="174"/>
    </location>
    <ligand>
        <name>NADP(+)</name>
        <dbReference type="ChEBI" id="CHEBI:58349"/>
    </ligand>
</feature>
<evidence type="ECO:0000256" key="15">
    <source>
        <dbReference type="PIRSR" id="PIRSR006769-1"/>
    </source>
</evidence>
<gene>
    <name evidence="19" type="ORF">CLV49_2353</name>
</gene>
<protein>
    <recommendedName>
        <fullName evidence="14">Riboflavin biosynthesis protein RibD</fullName>
    </recommendedName>
    <domain>
        <recommendedName>
            <fullName evidence="14">Diaminohydroxyphosphoribosylaminopyrimidine deaminase</fullName>
            <shortName evidence="14">DRAP deaminase</shortName>
            <ecNumber evidence="14">3.5.4.26</ecNumber>
        </recommendedName>
        <alternativeName>
            <fullName evidence="14">Riboflavin-specific deaminase</fullName>
        </alternativeName>
    </domain>
    <domain>
        <recommendedName>
            <fullName evidence="14">5-amino-6-(5-phosphoribosylamino)uracil reductase</fullName>
            <ecNumber evidence="14">1.1.1.193</ecNumber>
        </recommendedName>
        <alternativeName>
            <fullName evidence="14">HTP reductase</fullName>
        </alternativeName>
    </domain>
</protein>